<dbReference type="GO" id="GO:0003700">
    <property type="term" value="F:DNA-binding transcription factor activity"/>
    <property type="evidence" value="ECO:0007669"/>
    <property type="project" value="InterPro"/>
</dbReference>
<dbReference type="Gene3D" id="1.10.10.10">
    <property type="entry name" value="Winged helix-like DNA-binding domain superfamily/Winged helix DNA-binding domain"/>
    <property type="match status" value="1"/>
</dbReference>
<evidence type="ECO:0000256" key="5">
    <source>
        <dbReference type="SAM" id="MobiDB-lite"/>
    </source>
</evidence>
<keyword evidence="3" id="KW-0539">Nucleus</keyword>
<dbReference type="Gene3D" id="2.20.70.10">
    <property type="match status" value="2"/>
</dbReference>
<dbReference type="PROSITE" id="PS01159">
    <property type="entry name" value="WW_DOMAIN_1"/>
    <property type="match status" value="1"/>
</dbReference>
<feature type="region of interest" description="Disordered" evidence="5">
    <location>
        <begin position="1"/>
        <end position="24"/>
    </location>
</feature>
<dbReference type="SUPFAM" id="SSF51045">
    <property type="entry name" value="WW domain"/>
    <property type="match status" value="2"/>
</dbReference>
<evidence type="ECO:0000256" key="2">
    <source>
        <dbReference type="ARBA" id="ARBA00023125"/>
    </source>
</evidence>
<dbReference type="Proteomes" id="UP000286510">
    <property type="component" value="Unassembled WGS sequence"/>
</dbReference>
<dbReference type="InterPro" id="IPR036388">
    <property type="entry name" value="WH-like_DNA-bd_sf"/>
</dbReference>
<dbReference type="GO" id="GO:0043565">
    <property type="term" value="F:sequence-specific DNA binding"/>
    <property type="evidence" value="ECO:0007669"/>
    <property type="project" value="InterPro"/>
</dbReference>
<evidence type="ECO:0000256" key="1">
    <source>
        <dbReference type="ARBA" id="ARBA00004123"/>
    </source>
</evidence>
<feature type="compositionally biased region" description="Low complexity" evidence="5">
    <location>
        <begin position="135"/>
        <end position="150"/>
    </location>
</feature>
<dbReference type="AlphaFoldDB" id="A0A418FXX6"/>
<name>A0A418FXX6_APHAT</name>
<evidence type="ECO:0000313" key="8">
    <source>
        <dbReference type="Proteomes" id="UP000286510"/>
    </source>
</evidence>
<gene>
    <name evidence="7" type="ORF">DYB26_003237</name>
</gene>
<organism evidence="7 8">
    <name type="scientific">Aphanomyces astaci</name>
    <name type="common">Crayfish plague agent</name>
    <dbReference type="NCBI Taxonomy" id="112090"/>
    <lineage>
        <taxon>Eukaryota</taxon>
        <taxon>Sar</taxon>
        <taxon>Stramenopiles</taxon>
        <taxon>Oomycota</taxon>
        <taxon>Saprolegniomycetes</taxon>
        <taxon>Saprolegniales</taxon>
        <taxon>Verrucalvaceae</taxon>
        <taxon>Aphanomyces</taxon>
    </lineage>
</organism>
<dbReference type="EMBL" id="QUTF01007441">
    <property type="protein sequence ID" value="RHZ39621.1"/>
    <property type="molecule type" value="Genomic_DNA"/>
</dbReference>
<dbReference type="GO" id="GO:0005634">
    <property type="term" value="C:nucleus"/>
    <property type="evidence" value="ECO:0007669"/>
    <property type="project" value="UniProtKB-SubCell"/>
</dbReference>
<evidence type="ECO:0000313" key="7">
    <source>
        <dbReference type="EMBL" id="RHZ39621.1"/>
    </source>
</evidence>
<protein>
    <recommendedName>
        <fullName evidence="6">WW domain-containing protein</fullName>
    </recommendedName>
</protein>
<dbReference type="Pfam" id="PF00447">
    <property type="entry name" value="HSF_DNA-bind"/>
    <property type="match status" value="1"/>
</dbReference>
<evidence type="ECO:0000256" key="4">
    <source>
        <dbReference type="RuleBase" id="RU004020"/>
    </source>
</evidence>
<dbReference type="CDD" id="cd00201">
    <property type="entry name" value="WW"/>
    <property type="match status" value="2"/>
</dbReference>
<feature type="region of interest" description="Disordered" evidence="5">
    <location>
        <begin position="128"/>
        <end position="219"/>
    </location>
</feature>
<feature type="domain" description="WW" evidence="6">
    <location>
        <begin position="68"/>
        <end position="96"/>
    </location>
</feature>
<evidence type="ECO:0000256" key="3">
    <source>
        <dbReference type="ARBA" id="ARBA00023242"/>
    </source>
</evidence>
<dbReference type="InterPro" id="IPR036020">
    <property type="entry name" value="WW_dom_sf"/>
</dbReference>
<proteinExistence type="inferred from homology"/>
<sequence>MDDNNATKPSAAAATGGPVGGHTWTEHKNLDGLSYYYNKKTKESVWERPPDFAESPAPAVDGDGAAHWEERLDKKSLTLYYYDRVSKLSQWTRPASASIISYASRDRLALEASIKASPMDDKKAIMQTPPCRPMTTQPSTPTLPSLQSLSHTPRPSSAATTVAVITNPEESPDGARTDIESCSPKRVQPQQGGLKRPRELDHDDHLESSTNDTDADRQVLEKPRLYMKKLYNMLEKCAPSIAGWTDNGTSFAVYDVPTFERKVIPLYFKPIKFESFARQLNSYGFRRMKRQGHMYEFSHPQFIRGMQGELPIIKPKPKKGTDQEEFLTSRIHDLTNVVTALQADLHAMKAQMTAMDRNMQAVLACMAASDPHKPHPGHATKPHAYNNVARSVDLIVVRVGGIGGIQHPLGRREHFLSTIILSRFHHEYEVE</sequence>
<comment type="similarity">
    <text evidence="4">Belongs to the HSF family.</text>
</comment>
<dbReference type="PANTHER" id="PTHR10015">
    <property type="entry name" value="HEAT SHOCK TRANSCRIPTION FACTOR"/>
    <property type="match status" value="1"/>
</dbReference>
<dbReference type="SMART" id="SM00456">
    <property type="entry name" value="WW"/>
    <property type="match status" value="2"/>
</dbReference>
<feature type="domain" description="WW" evidence="6">
    <location>
        <begin position="24"/>
        <end position="51"/>
    </location>
</feature>
<dbReference type="PROSITE" id="PS50020">
    <property type="entry name" value="WW_DOMAIN_2"/>
    <property type="match status" value="2"/>
</dbReference>
<dbReference type="InterPro" id="IPR036390">
    <property type="entry name" value="WH_DNA-bd_sf"/>
</dbReference>
<dbReference type="InterPro" id="IPR000232">
    <property type="entry name" value="HSF_DNA-bd"/>
</dbReference>
<feature type="compositionally biased region" description="Polar residues" evidence="5">
    <location>
        <begin position="151"/>
        <end position="164"/>
    </location>
</feature>
<keyword evidence="2" id="KW-0238">DNA-binding</keyword>
<evidence type="ECO:0000259" key="6">
    <source>
        <dbReference type="PROSITE" id="PS50020"/>
    </source>
</evidence>
<reference evidence="7 8" key="1">
    <citation type="submission" date="2018-08" db="EMBL/GenBank/DDBJ databases">
        <title>Aphanomyces genome sequencing and annotation.</title>
        <authorList>
            <person name="Minardi D."/>
            <person name="Oidtmann B."/>
            <person name="Van Der Giezen M."/>
            <person name="Studholme D.J."/>
        </authorList>
    </citation>
    <scope>NUCLEOTIDE SEQUENCE [LARGE SCALE GENOMIC DNA]</scope>
    <source>
        <strain evidence="7 8">FDL457</strain>
    </source>
</reference>
<feature type="region of interest" description="Disordered" evidence="5">
    <location>
        <begin position="46"/>
        <end position="65"/>
    </location>
</feature>
<accession>A0A418FXX6</accession>
<dbReference type="Pfam" id="PF00397">
    <property type="entry name" value="WW"/>
    <property type="match status" value="1"/>
</dbReference>
<dbReference type="SUPFAM" id="SSF46785">
    <property type="entry name" value="Winged helix' DNA-binding domain"/>
    <property type="match status" value="1"/>
</dbReference>
<dbReference type="InterPro" id="IPR001202">
    <property type="entry name" value="WW_dom"/>
</dbReference>
<comment type="subcellular location">
    <subcellularLocation>
        <location evidence="1">Nucleus</location>
    </subcellularLocation>
</comment>
<dbReference type="SMART" id="SM00415">
    <property type="entry name" value="HSF"/>
    <property type="match status" value="1"/>
</dbReference>
<feature type="compositionally biased region" description="Basic and acidic residues" evidence="5">
    <location>
        <begin position="196"/>
        <end position="207"/>
    </location>
</feature>
<dbReference type="PANTHER" id="PTHR10015:SF427">
    <property type="entry name" value="HEAT SHOCK FACTOR PROTEIN"/>
    <property type="match status" value="1"/>
</dbReference>
<comment type="caution">
    <text evidence="7">The sequence shown here is derived from an EMBL/GenBank/DDBJ whole genome shotgun (WGS) entry which is preliminary data.</text>
</comment>
<dbReference type="VEuPathDB" id="FungiDB:H257_07454"/>